<comment type="caution">
    <text evidence="2">The sequence shown here is derived from an EMBL/GenBank/DDBJ whole genome shotgun (WGS) entry which is preliminary data.</text>
</comment>
<gene>
    <name evidence="2" type="ORF">SK128_015244</name>
</gene>
<feature type="compositionally biased region" description="Polar residues" evidence="1">
    <location>
        <begin position="1"/>
        <end position="10"/>
    </location>
</feature>
<organism evidence="2 3">
    <name type="scientific">Halocaridina rubra</name>
    <name type="common">Hawaiian red shrimp</name>
    <dbReference type="NCBI Taxonomy" id="373956"/>
    <lineage>
        <taxon>Eukaryota</taxon>
        <taxon>Metazoa</taxon>
        <taxon>Ecdysozoa</taxon>
        <taxon>Arthropoda</taxon>
        <taxon>Crustacea</taxon>
        <taxon>Multicrustacea</taxon>
        <taxon>Malacostraca</taxon>
        <taxon>Eumalacostraca</taxon>
        <taxon>Eucarida</taxon>
        <taxon>Decapoda</taxon>
        <taxon>Pleocyemata</taxon>
        <taxon>Caridea</taxon>
        <taxon>Atyoidea</taxon>
        <taxon>Atyidae</taxon>
        <taxon>Halocaridina</taxon>
    </lineage>
</organism>
<name>A0AAN8WSL0_HALRR</name>
<protein>
    <submittedName>
        <fullName evidence="2">Uncharacterized protein</fullName>
    </submittedName>
</protein>
<proteinExistence type="predicted"/>
<keyword evidence="3" id="KW-1185">Reference proteome</keyword>
<evidence type="ECO:0000313" key="3">
    <source>
        <dbReference type="Proteomes" id="UP001381693"/>
    </source>
</evidence>
<dbReference type="EMBL" id="JAXCGZ010017950">
    <property type="protein sequence ID" value="KAK7067608.1"/>
    <property type="molecule type" value="Genomic_DNA"/>
</dbReference>
<feature type="compositionally biased region" description="Low complexity" evidence="1">
    <location>
        <begin position="22"/>
        <end position="44"/>
    </location>
</feature>
<feature type="region of interest" description="Disordered" evidence="1">
    <location>
        <begin position="1"/>
        <end position="44"/>
    </location>
</feature>
<evidence type="ECO:0000313" key="2">
    <source>
        <dbReference type="EMBL" id="KAK7067608.1"/>
    </source>
</evidence>
<reference evidence="2 3" key="1">
    <citation type="submission" date="2023-11" db="EMBL/GenBank/DDBJ databases">
        <title>Halocaridina rubra genome assembly.</title>
        <authorList>
            <person name="Smith C."/>
        </authorList>
    </citation>
    <scope>NUCLEOTIDE SEQUENCE [LARGE SCALE GENOMIC DNA]</scope>
    <source>
        <strain evidence="2">EP-1</strain>
        <tissue evidence="2">Whole</tissue>
    </source>
</reference>
<evidence type="ECO:0000256" key="1">
    <source>
        <dbReference type="SAM" id="MobiDB-lite"/>
    </source>
</evidence>
<dbReference type="AlphaFoldDB" id="A0AAN8WSL0"/>
<sequence length="89" mass="9977">MAPQNSQSKYTIPHSPFPMQHNPLPNLSSKLQLSPPSKSTTSSSPLNAMGLHFLLFPSFSIQVHNGSHSILTRPAFKRRVKERVYLAEH</sequence>
<feature type="non-terminal residue" evidence="2">
    <location>
        <position position="89"/>
    </location>
</feature>
<dbReference type="Proteomes" id="UP001381693">
    <property type="component" value="Unassembled WGS sequence"/>
</dbReference>
<accession>A0AAN8WSL0</accession>